<reference evidence="6 7" key="1">
    <citation type="journal article" date="2013" name="Int. J. Syst. Evol. Microbiol.">
        <title>Roseomonas aerophila sp. nov., isolated from air.</title>
        <authorList>
            <person name="Kim S.J."/>
            <person name="Weon H.Y."/>
            <person name="Ahn J.H."/>
            <person name="Hong S.B."/>
            <person name="Seok S.J."/>
            <person name="Whang K.S."/>
            <person name="Kwon S.W."/>
        </authorList>
    </citation>
    <scope>NUCLEOTIDE SEQUENCE [LARGE SCALE GENOMIC DNA]</scope>
    <source>
        <strain evidence="6 7">NBRC 108923</strain>
    </source>
</reference>
<dbReference type="SUPFAM" id="SSF48008">
    <property type="entry name" value="GntR ligand-binding domain-like"/>
    <property type="match status" value="1"/>
</dbReference>
<dbReference type="InterPro" id="IPR000524">
    <property type="entry name" value="Tscrpt_reg_HTH_GntR"/>
</dbReference>
<feature type="domain" description="HTH gntR-type" evidence="5">
    <location>
        <begin position="1"/>
        <end position="66"/>
    </location>
</feature>
<organism evidence="6 7">
    <name type="scientific">Teichococcus aerophilus</name>
    <dbReference type="NCBI Taxonomy" id="1224513"/>
    <lineage>
        <taxon>Bacteria</taxon>
        <taxon>Pseudomonadati</taxon>
        <taxon>Pseudomonadota</taxon>
        <taxon>Alphaproteobacteria</taxon>
        <taxon>Acetobacterales</taxon>
        <taxon>Roseomonadaceae</taxon>
        <taxon>Roseomonas</taxon>
    </lineage>
</organism>
<dbReference type="CDD" id="cd07377">
    <property type="entry name" value="WHTH_GntR"/>
    <property type="match status" value="1"/>
</dbReference>
<dbReference type="SMART" id="SM00895">
    <property type="entry name" value="FCD"/>
    <property type="match status" value="1"/>
</dbReference>
<dbReference type="InterPro" id="IPR011711">
    <property type="entry name" value="GntR_C"/>
</dbReference>
<gene>
    <name evidence="6" type="ORF">IBL26_11910</name>
</gene>
<dbReference type="InterPro" id="IPR008920">
    <property type="entry name" value="TF_FadR/GntR_C"/>
</dbReference>
<comment type="caution">
    <text evidence="6">The sequence shown here is derived from an EMBL/GenBank/DDBJ whole genome shotgun (WGS) entry which is preliminary data.</text>
</comment>
<protein>
    <submittedName>
        <fullName evidence="6">GntR family transcriptional regulator</fullName>
    </submittedName>
</protein>
<dbReference type="EMBL" id="JACTVA010000018">
    <property type="protein sequence ID" value="MBC9207540.1"/>
    <property type="molecule type" value="Genomic_DNA"/>
</dbReference>
<dbReference type="SMART" id="SM00345">
    <property type="entry name" value="HTH_GNTR"/>
    <property type="match status" value="1"/>
</dbReference>
<dbReference type="Proteomes" id="UP000626026">
    <property type="component" value="Unassembled WGS sequence"/>
</dbReference>
<dbReference type="PANTHER" id="PTHR43537:SF53">
    <property type="entry name" value="HTH-TYPE TRANSCRIPTIONAL REPRESSOR NANR"/>
    <property type="match status" value="1"/>
</dbReference>
<accession>A0ABR7RLS6</accession>
<dbReference type="PANTHER" id="PTHR43537">
    <property type="entry name" value="TRANSCRIPTIONAL REGULATOR, GNTR FAMILY"/>
    <property type="match status" value="1"/>
</dbReference>
<feature type="region of interest" description="Disordered" evidence="4">
    <location>
        <begin position="222"/>
        <end position="242"/>
    </location>
</feature>
<evidence type="ECO:0000259" key="5">
    <source>
        <dbReference type="PROSITE" id="PS50949"/>
    </source>
</evidence>
<evidence type="ECO:0000313" key="7">
    <source>
        <dbReference type="Proteomes" id="UP000626026"/>
    </source>
</evidence>
<dbReference type="SUPFAM" id="SSF46785">
    <property type="entry name" value="Winged helix' DNA-binding domain"/>
    <property type="match status" value="1"/>
</dbReference>
<proteinExistence type="predicted"/>
<evidence type="ECO:0000256" key="1">
    <source>
        <dbReference type="ARBA" id="ARBA00023015"/>
    </source>
</evidence>
<keyword evidence="3" id="KW-0804">Transcription</keyword>
<evidence type="ECO:0000256" key="3">
    <source>
        <dbReference type="ARBA" id="ARBA00023163"/>
    </source>
</evidence>
<dbReference type="Gene3D" id="1.20.120.530">
    <property type="entry name" value="GntR ligand-binding domain-like"/>
    <property type="match status" value="1"/>
</dbReference>
<evidence type="ECO:0000256" key="4">
    <source>
        <dbReference type="SAM" id="MobiDB-lite"/>
    </source>
</evidence>
<dbReference type="InterPro" id="IPR036390">
    <property type="entry name" value="WH_DNA-bd_sf"/>
</dbReference>
<sequence length="242" mass="26048">MSGDIDQRIMDAVLAGRLLPGSRLGEQQLASLFEVSRTLVREALIRLAVRRIVRVSARRGWFVAEPSLAEARETLEARCALEYGMLAVAAPPGPAGMARLRGHLRHEQRLLAAGSAAERSVQLGNFHVHLAEVLGNAVAAEMLRDLTARTMLIAALYQTPRDAAASAQEHVQIVEALAAGRMLQAAAIMRDHLRHVALMLQPVPAPDPLAALRHALVPGGTASFPAPRPGAGRNHMSFTEQE</sequence>
<dbReference type="PROSITE" id="PS50949">
    <property type="entry name" value="HTH_GNTR"/>
    <property type="match status" value="1"/>
</dbReference>
<keyword evidence="1" id="KW-0805">Transcription regulation</keyword>
<dbReference type="Pfam" id="PF00392">
    <property type="entry name" value="GntR"/>
    <property type="match status" value="1"/>
</dbReference>
<evidence type="ECO:0000256" key="2">
    <source>
        <dbReference type="ARBA" id="ARBA00023125"/>
    </source>
</evidence>
<keyword evidence="7" id="KW-1185">Reference proteome</keyword>
<keyword evidence="2" id="KW-0238">DNA-binding</keyword>
<evidence type="ECO:0000313" key="6">
    <source>
        <dbReference type="EMBL" id="MBC9207540.1"/>
    </source>
</evidence>
<name>A0ABR7RLS6_9PROT</name>
<dbReference type="Gene3D" id="1.10.10.10">
    <property type="entry name" value="Winged helix-like DNA-binding domain superfamily/Winged helix DNA-binding domain"/>
    <property type="match status" value="1"/>
</dbReference>
<dbReference type="InterPro" id="IPR036388">
    <property type="entry name" value="WH-like_DNA-bd_sf"/>
</dbReference>
<dbReference type="Pfam" id="PF07729">
    <property type="entry name" value="FCD"/>
    <property type="match status" value="1"/>
</dbReference>
<dbReference type="RefSeq" id="WP_187784701.1">
    <property type="nucleotide sequence ID" value="NZ_JACTVA010000018.1"/>
</dbReference>